<name>A0A8D8T508_9HEMI</name>
<feature type="region of interest" description="Disordered" evidence="1">
    <location>
        <begin position="34"/>
        <end position="286"/>
    </location>
</feature>
<dbReference type="AlphaFoldDB" id="A0A8D8T508"/>
<proteinExistence type="predicted"/>
<accession>A0A8D8T508</accession>
<feature type="chain" id="PRO_5034185310" evidence="2">
    <location>
        <begin position="19"/>
        <end position="308"/>
    </location>
</feature>
<feature type="compositionally biased region" description="Basic and acidic residues" evidence="1">
    <location>
        <begin position="204"/>
        <end position="216"/>
    </location>
</feature>
<feature type="compositionally biased region" description="Polar residues" evidence="1">
    <location>
        <begin position="143"/>
        <end position="155"/>
    </location>
</feature>
<feature type="compositionally biased region" description="Basic and acidic residues" evidence="1">
    <location>
        <begin position="112"/>
        <end position="121"/>
    </location>
</feature>
<feature type="compositionally biased region" description="Acidic residues" evidence="1">
    <location>
        <begin position="79"/>
        <end position="90"/>
    </location>
</feature>
<organism evidence="3">
    <name type="scientific">Cacopsylla melanoneura</name>
    <dbReference type="NCBI Taxonomy" id="428564"/>
    <lineage>
        <taxon>Eukaryota</taxon>
        <taxon>Metazoa</taxon>
        <taxon>Ecdysozoa</taxon>
        <taxon>Arthropoda</taxon>
        <taxon>Hexapoda</taxon>
        <taxon>Insecta</taxon>
        <taxon>Pterygota</taxon>
        <taxon>Neoptera</taxon>
        <taxon>Paraneoptera</taxon>
        <taxon>Hemiptera</taxon>
        <taxon>Sternorrhyncha</taxon>
        <taxon>Psylloidea</taxon>
        <taxon>Psyllidae</taxon>
        <taxon>Psyllinae</taxon>
        <taxon>Cacopsylla</taxon>
    </lineage>
</organism>
<sequence>MKCFMISFIVVLNAVSRAFFLSCVSCFRPRKNNRRYRKNSDTSDCSSVRSSAADDNSPDSPARSTRDDLKSTLLRSPEDLESSADEEDCPCDSSSKVVEAAVNPSSSSIYRRTKELRKISEESSESTCRSSPEPNSSPRNTPKEVNSLNTGSTKDLITDCLKDRLKPPKDSVSTTQSLEDLESSPSITPKEVKTATTQDPSTKCLKEPQKPLKDSDSANQSPEDLESSKDCPTPSTEDRKRTSEEFLTTKSSKKPRKSSFLDDPSVTIPVSADSHPVKDCVESNSTSAVNSKDCCIQKVIAEVEISPR</sequence>
<feature type="compositionally biased region" description="Basic and acidic residues" evidence="1">
    <location>
        <begin position="156"/>
        <end position="169"/>
    </location>
</feature>
<feature type="signal peptide" evidence="2">
    <location>
        <begin position="1"/>
        <end position="18"/>
    </location>
</feature>
<reference evidence="3" key="1">
    <citation type="submission" date="2021-05" db="EMBL/GenBank/DDBJ databases">
        <authorList>
            <person name="Alioto T."/>
            <person name="Alioto T."/>
            <person name="Gomez Garrido J."/>
        </authorList>
    </citation>
    <scope>NUCLEOTIDE SEQUENCE</scope>
</reference>
<feature type="compositionally biased region" description="Low complexity" evidence="1">
    <location>
        <begin position="125"/>
        <end position="140"/>
    </location>
</feature>
<keyword evidence="2" id="KW-0732">Signal</keyword>
<dbReference type="EMBL" id="HBUF01257741">
    <property type="protein sequence ID" value="CAG6682056.1"/>
    <property type="molecule type" value="Transcribed_RNA"/>
</dbReference>
<evidence type="ECO:0000256" key="1">
    <source>
        <dbReference type="SAM" id="MobiDB-lite"/>
    </source>
</evidence>
<feature type="compositionally biased region" description="Low complexity" evidence="1">
    <location>
        <begin position="42"/>
        <end position="63"/>
    </location>
</feature>
<feature type="compositionally biased region" description="Polar residues" evidence="1">
    <location>
        <begin position="171"/>
        <end position="187"/>
    </location>
</feature>
<protein>
    <submittedName>
        <fullName evidence="3">Uncharacterized protein</fullName>
    </submittedName>
</protein>
<evidence type="ECO:0000256" key="2">
    <source>
        <dbReference type="SAM" id="SignalP"/>
    </source>
</evidence>
<evidence type="ECO:0000313" key="3">
    <source>
        <dbReference type="EMBL" id="CAG6682056.1"/>
    </source>
</evidence>